<feature type="transmembrane region" description="Helical" evidence="1">
    <location>
        <begin position="167"/>
        <end position="189"/>
    </location>
</feature>
<evidence type="ECO:0000313" key="3">
    <source>
        <dbReference type="Proteomes" id="UP000654913"/>
    </source>
</evidence>
<reference evidence="2" key="1">
    <citation type="submission" date="2021-01" db="EMBL/GenBank/DDBJ databases">
        <authorList>
            <consortium name="Aspergillus puulaauensis MK2 genome sequencing consortium"/>
            <person name="Kazuki M."/>
            <person name="Futagami T."/>
        </authorList>
    </citation>
    <scope>NUCLEOTIDE SEQUENCE</scope>
    <source>
        <strain evidence="2">MK2</strain>
    </source>
</reference>
<keyword evidence="1" id="KW-1133">Transmembrane helix</keyword>
<name>A0A7R8APB0_9EURO</name>
<keyword evidence="3" id="KW-1185">Reference proteome</keyword>
<keyword evidence="1" id="KW-0812">Transmembrane</keyword>
<reference evidence="2" key="2">
    <citation type="submission" date="2021-02" db="EMBL/GenBank/DDBJ databases">
        <title>Aspergillus puulaauensis MK2 genome sequence.</title>
        <authorList>
            <person name="Futagami T."/>
            <person name="Mori K."/>
            <person name="Kadooka C."/>
            <person name="Tanaka T."/>
        </authorList>
    </citation>
    <scope>NUCLEOTIDE SEQUENCE</scope>
    <source>
        <strain evidence="2">MK2</strain>
    </source>
</reference>
<dbReference type="Proteomes" id="UP000654913">
    <property type="component" value="Chromosome 4"/>
</dbReference>
<sequence length="212" mass="24137">MLPFYFLRPFKVYIVPRIEFLIEGQPCGRTAIPAALVDKILAMHPAPSVTNCLNAMPQNVNLATTQDHFQALCDEHDRALYYYPLQHPDAGPETRFHVITNKCKKRMRVTYPRSDSEDDASVGSHLIAQEMLQLRLEVWNRGSPPDDATSITVAMPFPLGDYRFATLWSYFYTVLSSLVKLLMSILNWVCRPRFLRRLTVGGAEGEVRGSDM</sequence>
<dbReference type="GeneID" id="64974405"/>
<evidence type="ECO:0000313" key="2">
    <source>
        <dbReference type="EMBL" id="BCS24400.1"/>
    </source>
</evidence>
<dbReference type="RefSeq" id="XP_041556594.1">
    <property type="nucleotide sequence ID" value="XM_041703961.1"/>
</dbReference>
<organism evidence="2 3">
    <name type="scientific">Aspergillus puulaauensis</name>
    <dbReference type="NCBI Taxonomy" id="1220207"/>
    <lineage>
        <taxon>Eukaryota</taxon>
        <taxon>Fungi</taxon>
        <taxon>Dikarya</taxon>
        <taxon>Ascomycota</taxon>
        <taxon>Pezizomycotina</taxon>
        <taxon>Eurotiomycetes</taxon>
        <taxon>Eurotiomycetidae</taxon>
        <taxon>Eurotiales</taxon>
        <taxon>Aspergillaceae</taxon>
        <taxon>Aspergillus</taxon>
    </lineage>
</organism>
<dbReference type="EMBL" id="AP024446">
    <property type="protein sequence ID" value="BCS24400.1"/>
    <property type="molecule type" value="Genomic_DNA"/>
</dbReference>
<accession>A0A7R8APB0</accession>
<evidence type="ECO:0000256" key="1">
    <source>
        <dbReference type="SAM" id="Phobius"/>
    </source>
</evidence>
<gene>
    <name evidence="2" type="ORF">APUU_40844S</name>
</gene>
<dbReference type="AlphaFoldDB" id="A0A7R8APB0"/>
<proteinExistence type="predicted"/>
<protein>
    <submittedName>
        <fullName evidence="2">Uncharacterized protein</fullName>
    </submittedName>
</protein>
<keyword evidence="1" id="KW-0472">Membrane</keyword>
<dbReference type="KEGG" id="apuu:APUU_40844S"/>